<dbReference type="OrthoDB" id="9775594at2"/>
<evidence type="ECO:0000259" key="1">
    <source>
        <dbReference type="PROSITE" id="PS50983"/>
    </source>
</evidence>
<reference evidence="3" key="1">
    <citation type="submission" date="2016-10" db="EMBL/GenBank/DDBJ databases">
        <authorList>
            <person name="Varghese N."/>
            <person name="Submissions S."/>
        </authorList>
    </citation>
    <scope>NUCLEOTIDE SEQUENCE [LARGE SCALE GENOMIC DNA]</scope>
    <source>
        <strain evidence="3">DSM 241</strain>
    </source>
</reference>
<evidence type="ECO:0000313" key="3">
    <source>
        <dbReference type="Proteomes" id="UP000199256"/>
    </source>
</evidence>
<dbReference type="STRING" id="1396821.SAMN05444515_11715"/>
<dbReference type="SUPFAM" id="SSF53807">
    <property type="entry name" value="Helical backbone' metal receptor"/>
    <property type="match status" value="1"/>
</dbReference>
<dbReference type="InterPro" id="IPR050902">
    <property type="entry name" value="ABC_Transporter_SBP"/>
</dbReference>
<dbReference type="PROSITE" id="PS50983">
    <property type="entry name" value="FE_B12_PBP"/>
    <property type="match status" value="1"/>
</dbReference>
<dbReference type="PANTHER" id="PTHR30535">
    <property type="entry name" value="VITAMIN B12-BINDING PROTEIN"/>
    <property type="match status" value="1"/>
</dbReference>
<dbReference type="AlphaFoldDB" id="A0A1H7QCV5"/>
<organism evidence="2 3">
    <name type="scientific">Ectothiorhodospira marina</name>
    <dbReference type="NCBI Taxonomy" id="1396821"/>
    <lineage>
        <taxon>Bacteria</taxon>
        <taxon>Pseudomonadati</taxon>
        <taxon>Pseudomonadota</taxon>
        <taxon>Gammaproteobacteria</taxon>
        <taxon>Chromatiales</taxon>
        <taxon>Ectothiorhodospiraceae</taxon>
        <taxon>Ectothiorhodospira</taxon>
    </lineage>
</organism>
<name>A0A1H7QCV5_9GAMM</name>
<dbReference type="RefSeq" id="WP_090255047.1">
    <property type="nucleotide sequence ID" value="NZ_FOAA01000017.1"/>
</dbReference>
<protein>
    <submittedName>
        <fullName evidence="2">Iron complex transport system substrate-binding protein</fullName>
    </submittedName>
</protein>
<dbReference type="Proteomes" id="UP000199256">
    <property type="component" value="Unassembled WGS sequence"/>
</dbReference>
<accession>A0A1H7QCV5</accession>
<evidence type="ECO:0000313" key="2">
    <source>
        <dbReference type="EMBL" id="SEL45706.1"/>
    </source>
</evidence>
<keyword evidence="3" id="KW-1185">Reference proteome</keyword>
<dbReference type="PANTHER" id="PTHR30535:SF34">
    <property type="entry name" value="MOLYBDATE-BINDING PROTEIN MOLA"/>
    <property type="match status" value="1"/>
</dbReference>
<dbReference type="Gene3D" id="3.40.50.1980">
    <property type="entry name" value="Nitrogenase molybdenum iron protein domain"/>
    <property type="match status" value="2"/>
</dbReference>
<sequence>MQNAMMTPWAPMRALARVSMLMVILMILVGCDAPTPDARLDKDQATVPMREIQDMLGRQVSVPRDVGRIATVNVDAFRMVVHLQADDRLVGIPGDMFGSRFSREKTIEALAVAGVEDIPQLGGGQPGSDINLEKVVSVSPDVFFYWAFTRGDSTQAMADHADRLQRQLGVPVVAVSTLGRERDPKKIMAEIERAYALMGVILDREARAEQLLDRYRQEVSSLQARLQGEATPRVYLAHRTNLFSNVAFYYPLEQLGARNVASQRRGRDGEIAAEQLLHWNPEHIFLHTPSRTSRVSLDTVLDDARLQDVAAIRDGQVHRFKGTYMGWDLATGLVDLIRMGKILYPQALENLDAQTLGEDILCTFYGKPGLYESLARQSGFEDL</sequence>
<dbReference type="Pfam" id="PF01497">
    <property type="entry name" value="Peripla_BP_2"/>
    <property type="match status" value="1"/>
</dbReference>
<dbReference type="EMBL" id="FOAA01000017">
    <property type="protein sequence ID" value="SEL45706.1"/>
    <property type="molecule type" value="Genomic_DNA"/>
</dbReference>
<dbReference type="InterPro" id="IPR002491">
    <property type="entry name" value="ABC_transptr_periplasmic_BD"/>
</dbReference>
<feature type="domain" description="Fe/B12 periplasmic-binding" evidence="1">
    <location>
        <begin position="68"/>
        <end position="347"/>
    </location>
</feature>
<proteinExistence type="predicted"/>
<gene>
    <name evidence="2" type="ORF">SAMN05444515_11715</name>
</gene>